<dbReference type="AlphaFoldDB" id="A0A6J6BG34"/>
<proteinExistence type="predicted"/>
<name>A0A6J6BG34_9ZZZZ</name>
<reference evidence="1" key="1">
    <citation type="submission" date="2020-05" db="EMBL/GenBank/DDBJ databases">
        <authorList>
            <person name="Chiriac C."/>
            <person name="Salcher M."/>
            <person name="Ghai R."/>
            <person name="Kavagutti S V."/>
        </authorList>
    </citation>
    <scope>NUCLEOTIDE SEQUENCE</scope>
</reference>
<organism evidence="1">
    <name type="scientific">freshwater metagenome</name>
    <dbReference type="NCBI Taxonomy" id="449393"/>
    <lineage>
        <taxon>unclassified sequences</taxon>
        <taxon>metagenomes</taxon>
        <taxon>ecological metagenomes</taxon>
    </lineage>
</organism>
<gene>
    <name evidence="1" type="ORF">UFOPK1495_00001</name>
</gene>
<protein>
    <submittedName>
        <fullName evidence="1">Unannotated protein</fullName>
    </submittedName>
</protein>
<dbReference type="EMBL" id="CAEZSU010000001">
    <property type="protein sequence ID" value="CAB4537674.1"/>
    <property type="molecule type" value="Genomic_DNA"/>
</dbReference>
<evidence type="ECO:0000313" key="1">
    <source>
        <dbReference type="EMBL" id="CAB4537674.1"/>
    </source>
</evidence>
<accession>A0A6J6BG34</accession>
<sequence>MRSGHIIEQHSVGEFTSEFQHEWIERRKDDLWALFAKTHTEAETLHGVKVTGEVDLFATEAETEECEFFAHLSEWAIAVLGAVPAADDGGGGNADAEKDVLVGM</sequence>